<evidence type="ECO:0000256" key="2">
    <source>
        <dbReference type="SAM" id="SignalP"/>
    </source>
</evidence>
<evidence type="ECO:0000313" key="4">
    <source>
        <dbReference type="EMBL" id="AWL11065.1"/>
    </source>
</evidence>
<dbReference type="EMBL" id="CP029347">
    <property type="protein sequence ID" value="AWL11065.1"/>
    <property type="molecule type" value="Genomic_DNA"/>
</dbReference>
<feature type="signal peptide" evidence="2">
    <location>
        <begin position="1"/>
        <end position="21"/>
    </location>
</feature>
<dbReference type="RefSeq" id="WP_109338736.1">
    <property type="nucleotide sequence ID" value="NZ_CP029347.1"/>
</dbReference>
<dbReference type="AlphaFoldDB" id="A0A2S2E084"/>
<dbReference type="Gene3D" id="3.40.630.10">
    <property type="entry name" value="Zn peptidases"/>
    <property type="match status" value="1"/>
</dbReference>
<keyword evidence="2" id="KW-0732">Signal</keyword>
<reference evidence="4 5" key="1">
    <citation type="submission" date="2018-05" db="EMBL/GenBank/DDBJ databases">
        <title>Salinimonas sp. HMF8227 Genome sequencing and assembly.</title>
        <authorList>
            <person name="Kang H."/>
            <person name="Kang J."/>
            <person name="Cha I."/>
            <person name="Kim H."/>
            <person name="Joh K."/>
        </authorList>
    </citation>
    <scope>NUCLEOTIDE SEQUENCE [LARGE SCALE GENOMIC DNA]</scope>
    <source>
        <strain evidence="4 5">HMF8227</strain>
    </source>
</reference>
<organism evidence="4 5">
    <name type="scientific">Saliniradius amylolyticus</name>
    <dbReference type="NCBI Taxonomy" id="2183582"/>
    <lineage>
        <taxon>Bacteria</taxon>
        <taxon>Pseudomonadati</taxon>
        <taxon>Pseudomonadota</taxon>
        <taxon>Gammaproteobacteria</taxon>
        <taxon>Alteromonadales</taxon>
        <taxon>Alteromonadaceae</taxon>
        <taxon>Saliniradius</taxon>
    </lineage>
</organism>
<accession>A0A2S2E084</accession>
<dbReference type="GO" id="GO:0008270">
    <property type="term" value="F:zinc ion binding"/>
    <property type="evidence" value="ECO:0007669"/>
    <property type="project" value="InterPro"/>
</dbReference>
<keyword evidence="5" id="KW-1185">Reference proteome</keyword>
<dbReference type="KEGG" id="salh:HMF8227_00569"/>
<proteinExistence type="inferred from homology"/>
<evidence type="ECO:0000256" key="1">
    <source>
        <dbReference type="PROSITE-ProRule" id="PRU01379"/>
    </source>
</evidence>
<dbReference type="GO" id="GO:0004181">
    <property type="term" value="F:metallocarboxypeptidase activity"/>
    <property type="evidence" value="ECO:0007669"/>
    <property type="project" value="InterPro"/>
</dbReference>
<gene>
    <name evidence="4" type="ORF">HMF8227_00569</name>
</gene>
<dbReference type="InterPro" id="IPR000834">
    <property type="entry name" value="Peptidase_M14"/>
</dbReference>
<dbReference type="PROSITE" id="PS52035">
    <property type="entry name" value="PEPTIDASE_M14"/>
    <property type="match status" value="1"/>
</dbReference>
<sequence length="447" mass="50007">MKRYLFSLMVAGLVFTGPGLAQQPVSGLDKAQIRFSDIEPHLERVKQSDRFTTIQVGTSYLGTPIYRISTGTGPVKVMMWSQMHGDEPTATPALFDLISHIEQHPDWHRSWADKISLHMIPMLNPDGAEMAQRFNAQGIDVNRDAKVLQTPEGRTLMEQAKTIEPDIGFNLHDQSRYYEVGHTGKTATISLLAPAFNVAKDINDKRRRAMQLIGVLKEVGDKMIPGHMGRYDDTYAHRAFGDTLASMGISTILIESGAYKGDPNRQVAREVNVAMLIRGLNSIASGDYQQQTLDPYNAIPMNNSNSFKDLIVRNLTVEDGEHEYRLDIGINIGKQGAYVNEVGDLSVFPAFNEIDASDYQYQAGKAFKLEETLVLTEQRYRELLGQGYTHFEGDAERLDNQSQWPVVINPSRVPEARPQRQQDGLFLLTHDGNVTSAVINGQWLSLN</sequence>
<dbReference type="Pfam" id="PF00246">
    <property type="entry name" value="Peptidase_M14"/>
    <property type="match status" value="1"/>
</dbReference>
<dbReference type="CDD" id="cd06239">
    <property type="entry name" value="M14-like"/>
    <property type="match status" value="1"/>
</dbReference>
<evidence type="ECO:0000259" key="3">
    <source>
        <dbReference type="PROSITE" id="PS52035"/>
    </source>
</evidence>
<dbReference type="OrthoDB" id="9758209at2"/>
<dbReference type="SUPFAM" id="SSF53187">
    <property type="entry name" value="Zn-dependent exopeptidases"/>
    <property type="match status" value="1"/>
</dbReference>
<dbReference type="Proteomes" id="UP000245728">
    <property type="component" value="Chromosome"/>
</dbReference>
<comment type="caution">
    <text evidence="1">Lacks conserved residue(s) required for the propagation of feature annotation.</text>
</comment>
<feature type="domain" description="Peptidase M14" evidence="3">
    <location>
        <begin position="31"/>
        <end position="283"/>
    </location>
</feature>
<name>A0A2S2E084_9ALTE</name>
<protein>
    <recommendedName>
        <fullName evidence="3">Peptidase M14 domain-containing protein</fullName>
    </recommendedName>
</protein>
<comment type="similarity">
    <text evidence="1">Belongs to the peptidase M14 family.</text>
</comment>
<feature type="chain" id="PRO_5015509091" description="Peptidase M14 domain-containing protein" evidence="2">
    <location>
        <begin position="22"/>
        <end position="447"/>
    </location>
</feature>
<dbReference type="GO" id="GO:0006508">
    <property type="term" value="P:proteolysis"/>
    <property type="evidence" value="ECO:0007669"/>
    <property type="project" value="InterPro"/>
</dbReference>
<evidence type="ECO:0000313" key="5">
    <source>
        <dbReference type="Proteomes" id="UP000245728"/>
    </source>
</evidence>